<accession>A0AA37W9C5</accession>
<comment type="caution">
    <text evidence="1">The sequence shown here is derived from an EMBL/GenBank/DDBJ whole genome shotgun (WGS) entry which is preliminary data.</text>
</comment>
<protein>
    <submittedName>
        <fullName evidence="1">Uncharacterized protein</fullName>
    </submittedName>
</protein>
<evidence type="ECO:0000313" key="2">
    <source>
        <dbReference type="Proteomes" id="UP001156708"/>
    </source>
</evidence>
<name>A0AA37W9C5_9PROT</name>
<reference evidence="2" key="1">
    <citation type="journal article" date="2019" name="Int. J. Syst. Evol. Microbiol.">
        <title>The Global Catalogue of Microorganisms (GCM) 10K type strain sequencing project: providing services to taxonomists for standard genome sequencing and annotation.</title>
        <authorList>
            <consortium name="The Broad Institute Genomics Platform"/>
            <consortium name="The Broad Institute Genome Sequencing Center for Infectious Disease"/>
            <person name="Wu L."/>
            <person name="Ma J."/>
        </authorList>
    </citation>
    <scope>NUCLEOTIDE SEQUENCE [LARGE SCALE GENOMIC DNA]</scope>
    <source>
        <strain evidence="2">NBRC 12467</strain>
    </source>
</reference>
<gene>
    <name evidence="1" type="ORF">GCM10007872_06880</name>
</gene>
<organism evidence="1 2">
    <name type="scientific">Gluconobacter sphaericus NBRC 12467</name>
    <dbReference type="NCBI Taxonomy" id="1307951"/>
    <lineage>
        <taxon>Bacteria</taxon>
        <taxon>Pseudomonadati</taxon>
        <taxon>Pseudomonadota</taxon>
        <taxon>Alphaproteobacteria</taxon>
        <taxon>Acetobacterales</taxon>
        <taxon>Acetobacteraceae</taxon>
        <taxon>Gluconobacter</taxon>
    </lineage>
</organism>
<dbReference type="AlphaFoldDB" id="A0AA37W9C5"/>
<dbReference type="EMBL" id="BSNZ01000003">
    <property type="protein sequence ID" value="GLQ83780.1"/>
    <property type="molecule type" value="Genomic_DNA"/>
</dbReference>
<sequence>MTGEKALTQRYNVARVAAMREVVKVSDLRHQEVLIIKPGKDPGRGDEFRLRSERHVSQSLITSGDCFAT</sequence>
<dbReference type="Proteomes" id="UP001156708">
    <property type="component" value="Unassembled WGS sequence"/>
</dbReference>
<proteinExistence type="predicted"/>
<keyword evidence="2" id="KW-1185">Reference proteome</keyword>
<evidence type="ECO:0000313" key="1">
    <source>
        <dbReference type="EMBL" id="GLQ83780.1"/>
    </source>
</evidence>